<feature type="non-terminal residue" evidence="2">
    <location>
        <position position="415"/>
    </location>
</feature>
<evidence type="ECO:0000259" key="1">
    <source>
        <dbReference type="Pfam" id="PF06985"/>
    </source>
</evidence>
<dbReference type="OrthoDB" id="5122891at2759"/>
<name>A0A9P5YAY7_9AGAR</name>
<protein>
    <recommendedName>
        <fullName evidence="1">Heterokaryon incompatibility domain-containing protein</fullName>
    </recommendedName>
</protein>
<accession>A0A9P5YAY7</accession>
<organism evidence="2 3">
    <name type="scientific">Collybia nuda</name>
    <dbReference type="NCBI Taxonomy" id="64659"/>
    <lineage>
        <taxon>Eukaryota</taxon>
        <taxon>Fungi</taxon>
        <taxon>Dikarya</taxon>
        <taxon>Basidiomycota</taxon>
        <taxon>Agaricomycotina</taxon>
        <taxon>Agaricomycetes</taxon>
        <taxon>Agaricomycetidae</taxon>
        <taxon>Agaricales</taxon>
        <taxon>Tricholomatineae</taxon>
        <taxon>Clitocybaceae</taxon>
        <taxon>Collybia</taxon>
    </lineage>
</organism>
<reference evidence="2" key="1">
    <citation type="submission" date="2020-11" db="EMBL/GenBank/DDBJ databases">
        <authorList>
            <consortium name="DOE Joint Genome Institute"/>
            <person name="Ahrendt S."/>
            <person name="Riley R."/>
            <person name="Andreopoulos W."/>
            <person name="Labutti K."/>
            <person name="Pangilinan J."/>
            <person name="Ruiz-Duenas F.J."/>
            <person name="Barrasa J.M."/>
            <person name="Sanchez-Garcia M."/>
            <person name="Camarero S."/>
            <person name="Miyauchi S."/>
            <person name="Serrano A."/>
            <person name="Linde D."/>
            <person name="Babiker R."/>
            <person name="Drula E."/>
            <person name="Ayuso-Fernandez I."/>
            <person name="Pacheco R."/>
            <person name="Padilla G."/>
            <person name="Ferreira P."/>
            <person name="Barriuso J."/>
            <person name="Kellner H."/>
            <person name="Castanera R."/>
            <person name="Alfaro M."/>
            <person name="Ramirez L."/>
            <person name="Pisabarro A.G."/>
            <person name="Kuo A."/>
            <person name="Tritt A."/>
            <person name="Lipzen A."/>
            <person name="He G."/>
            <person name="Yan M."/>
            <person name="Ng V."/>
            <person name="Cullen D."/>
            <person name="Martin F."/>
            <person name="Rosso M.-N."/>
            <person name="Henrissat B."/>
            <person name="Hibbett D."/>
            <person name="Martinez A.T."/>
            <person name="Grigoriev I.V."/>
        </authorList>
    </citation>
    <scope>NUCLEOTIDE SEQUENCE</scope>
    <source>
        <strain evidence="2">CBS 247.69</strain>
    </source>
</reference>
<evidence type="ECO:0000313" key="2">
    <source>
        <dbReference type="EMBL" id="KAF9465949.1"/>
    </source>
</evidence>
<dbReference type="PANTHER" id="PTHR33112:SF14">
    <property type="entry name" value="HETEROKARYON INCOMPATIBILITY DOMAIN-CONTAINING PROTEIN"/>
    <property type="match status" value="1"/>
</dbReference>
<proteinExistence type="predicted"/>
<dbReference type="Proteomes" id="UP000807353">
    <property type="component" value="Unassembled WGS sequence"/>
</dbReference>
<dbReference type="AlphaFoldDB" id="A0A9P5YAY7"/>
<feature type="domain" description="Heterokaryon incompatibility" evidence="1">
    <location>
        <begin position="65"/>
        <end position="156"/>
    </location>
</feature>
<keyword evidence="3" id="KW-1185">Reference proteome</keyword>
<comment type="caution">
    <text evidence="2">The sequence shown here is derived from an EMBL/GenBank/DDBJ whole genome shotgun (WGS) entry which is preliminary data.</text>
</comment>
<gene>
    <name evidence="2" type="ORF">BDZ94DRAFT_1188530</name>
</gene>
<dbReference type="Pfam" id="PF06985">
    <property type="entry name" value="HET"/>
    <property type="match status" value="1"/>
</dbReference>
<evidence type="ECO:0000313" key="3">
    <source>
        <dbReference type="Proteomes" id="UP000807353"/>
    </source>
</evidence>
<dbReference type="InterPro" id="IPR010730">
    <property type="entry name" value="HET"/>
</dbReference>
<sequence>MRSAIAPHRRVIYEFALNLLPNTTVDINPTATIGHFRLIDCIRYTRDRVLCITEYENAPIIGLCYSAISYVWKGNLEEGPSPLNDLGTFSVRGAEDGDPISLEVLHHACSASIIEGANWLWLDRLCIIQTSRDDKAWQIARMYDIYRNCNTCIILPGGINRLVSEEEETTWITRAWTLQEVTAPKRTVVLFRWERGGGEWEGWQGGVKSRVTEVVPKQSAMTPLLGMLKACYYPMALTWTPADDSDACDDISLSILGSYGESPIGSLLWALEMDDTEGRAVAIWQSALLRTSSRPVDMVLSIMGIFGVSLDARKFHKNDRVGATIALAQEILRNGGKPAWLAMTLDIPPSRLLSSFPDFPITDLNEADSDEERKEGEDVSNVLLPSSWVKDIPGGTMDDNGFLNLTCKGTPIVFT</sequence>
<dbReference type="EMBL" id="MU150244">
    <property type="protein sequence ID" value="KAF9465949.1"/>
    <property type="molecule type" value="Genomic_DNA"/>
</dbReference>
<dbReference type="PANTHER" id="PTHR33112">
    <property type="entry name" value="DOMAIN PROTEIN, PUTATIVE-RELATED"/>
    <property type="match status" value="1"/>
</dbReference>